<organism evidence="3 4">
    <name type="scientific">Skeletonema marinoi</name>
    <dbReference type="NCBI Taxonomy" id="267567"/>
    <lineage>
        <taxon>Eukaryota</taxon>
        <taxon>Sar</taxon>
        <taxon>Stramenopiles</taxon>
        <taxon>Ochrophyta</taxon>
        <taxon>Bacillariophyta</taxon>
        <taxon>Coscinodiscophyceae</taxon>
        <taxon>Thalassiosirophycidae</taxon>
        <taxon>Thalassiosirales</taxon>
        <taxon>Skeletonemataceae</taxon>
        <taxon>Skeletonema</taxon>
        <taxon>Skeletonema marinoi-dohrnii complex</taxon>
    </lineage>
</organism>
<dbReference type="SUPFAM" id="SSF52047">
    <property type="entry name" value="RNI-like"/>
    <property type="match status" value="1"/>
</dbReference>
<feature type="domain" description="F-box" evidence="2">
    <location>
        <begin position="38"/>
        <end position="73"/>
    </location>
</feature>
<sequence length="431" mass="49011">MNSIVPTTAMPQSKKQRFMEGGSDAVIRSGGSSVTEHLDDLSADVIEHILGCLGPVDIMRARCCKKWREAAKKTIVPIINFHVNSVEKYNAIAAMATALPNLQILTLTRPGSENKYNDGEDPYTWVRDEDSSDEEGVDDSYDIEIISNFRKLRGLSLYCTGLNGRYPALFNNFQLLQQLTINSCGDLKVNLEILGGLSSLKELCCCHNYELVGNINSLRVLKDKLEKVVIRCCESVEGRLMDLADFPRLRKLDLCFTAVTGDVRDVGDHDFPNLEQLYCPSGVVGGMGHEFQHVSDVPSVIDAYQRLKERKTSLFTEEGNMYYWSLSNESPDWYEGSDDMRFPRPPFMIKFVKAGSRFGWRWCWCDRRTGHYSCEVHWLDSEPGKESSDYENYISGIQGIESAINFYKGHQQLPTEEEYRRLCLEYNVEES</sequence>
<accession>A0AAD9D691</accession>
<evidence type="ECO:0000256" key="1">
    <source>
        <dbReference type="SAM" id="MobiDB-lite"/>
    </source>
</evidence>
<name>A0AAD9D691_9STRA</name>
<dbReference type="Gene3D" id="3.80.10.10">
    <property type="entry name" value="Ribonuclease Inhibitor"/>
    <property type="match status" value="1"/>
</dbReference>
<dbReference type="CDD" id="cd09917">
    <property type="entry name" value="F-box_SF"/>
    <property type="match status" value="1"/>
</dbReference>
<comment type="caution">
    <text evidence="3">The sequence shown here is derived from an EMBL/GenBank/DDBJ whole genome shotgun (WGS) entry which is preliminary data.</text>
</comment>
<reference evidence="3" key="1">
    <citation type="submission" date="2023-06" db="EMBL/GenBank/DDBJ databases">
        <title>Survivors Of The Sea: Transcriptome response of Skeletonema marinoi to long-term dormancy.</title>
        <authorList>
            <person name="Pinder M.I.M."/>
            <person name="Kourtchenko O."/>
            <person name="Robertson E.K."/>
            <person name="Larsson T."/>
            <person name="Maumus F."/>
            <person name="Osuna-Cruz C.M."/>
            <person name="Vancaester E."/>
            <person name="Stenow R."/>
            <person name="Vandepoele K."/>
            <person name="Ploug H."/>
            <person name="Bruchert V."/>
            <person name="Godhe A."/>
            <person name="Topel M."/>
        </authorList>
    </citation>
    <scope>NUCLEOTIDE SEQUENCE</scope>
    <source>
        <strain evidence="3">R05AC</strain>
    </source>
</reference>
<dbReference type="InterPro" id="IPR001810">
    <property type="entry name" value="F-box_dom"/>
</dbReference>
<protein>
    <recommendedName>
        <fullName evidence="2">F-box domain-containing protein</fullName>
    </recommendedName>
</protein>
<evidence type="ECO:0000259" key="2">
    <source>
        <dbReference type="Pfam" id="PF00646"/>
    </source>
</evidence>
<dbReference type="EMBL" id="JATAAI010000038">
    <property type="protein sequence ID" value="KAK1734504.1"/>
    <property type="molecule type" value="Genomic_DNA"/>
</dbReference>
<dbReference type="SUPFAM" id="SSF81383">
    <property type="entry name" value="F-box domain"/>
    <property type="match status" value="1"/>
</dbReference>
<gene>
    <name evidence="3" type="ORF">QTG54_014752</name>
</gene>
<proteinExistence type="predicted"/>
<dbReference type="InterPro" id="IPR036047">
    <property type="entry name" value="F-box-like_dom_sf"/>
</dbReference>
<keyword evidence="4" id="KW-1185">Reference proteome</keyword>
<evidence type="ECO:0000313" key="4">
    <source>
        <dbReference type="Proteomes" id="UP001224775"/>
    </source>
</evidence>
<dbReference type="Pfam" id="PF00646">
    <property type="entry name" value="F-box"/>
    <property type="match status" value="1"/>
</dbReference>
<evidence type="ECO:0000313" key="3">
    <source>
        <dbReference type="EMBL" id="KAK1734504.1"/>
    </source>
</evidence>
<dbReference type="Proteomes" id="UP001224775">
    <property type="component" value="Unassembled WGS sequence"/>
</dbReference>
<feature type="region of interest" description="Disordered" evidence="1">
    <location>
        <begin position="113"/>
        <end position="136"/>
    </location>
</feature>
<dbReference type="InterPro" id="IPR032675">
    <property type="entry name" value="LRR_dom_sf"/>
</dbReference>
<dbReference type="AlphaFoldDB" id="A0AAD9D691"/>